<proteinExistence type="predicted"/>
<accession>A0A160N514</accession>
<name>A0A160N514_9GAMM</name>
<dbReference type="RefSeq" id="WP_157469303.1">
    <property type="nucleotide sequence ID" value="NZ_CP014841.1"/>
</dbReference>
<evidence type="ECO:0000313" key="1">
    <source>
        <dbReference type="EMBL" id="AND70632.1"/>
    </source>
</evidence>
<dbReference type="Proteomes" id="UP000077255">
    <property type="component" value="Chromosome"/>
</dbReference>
<protein>
    <submittedName>
        <fullName evidence="1">Uncharacterized protein</fullName>
    </submittedName>
</protein>
<organism evidence="1 2">
    <name type="scientific">Dyella thiooxydans</name>
    <dbReference type="NCBI Taxonomy" id="445710"/>
    <lineage>
        <taxon>Bacteria</taxon>
        <taxon>Pseudomonadati</taxon>
        <taxon>Pseudomonadota</taxon>
        <taxon>Gammaproteobacteria</taxon>
        <taxon>Lysobacterales</taxon>
        <taxon>Rhodanobacteraceae</taxon>
        <taxon>Dyella</taxon>
    </lineage>
</organism>
<dbReference type="KEGG" id="dtx:ATSB10_31780"/>
<dbReference type="OrthoDB" id="5614256at2"/>
<dbReference type="PATRIC" id="fig|445710.3.peg.3178"/>
<sequence>MAGNSPLLALGKDFHRSHPEVDFPVLATQLSLLPNLRYLQDGLRRSCLAIARHGSELALCLRAVPGNRFEPDELVHSVETLLSWIDQQAWPQDDPRRKLMTGDWGTTRHPLAGYCLSACFLWPNLFYAPEPLAGNGKLLLDLDDRYADLMGEFSMYVIAAQATMDPAEYMAYCARWWHSKRLPSRPPYPDRRVLNRVAYASRVMRRLTLKKYRALLLALLQNADSAPFHERVSMALESPWDDVEKKALKALTRLLEDVRLGWRRPGAKSALATGKQRGTSTRVTQKNLRDGYLRLPEQHAMSMTEVSTDGWKVMSVMPQPATLKTLTQELLLAKEAEAISQLVEGDSEGEAELADIDLAALREQAGIEAEREIDGLEWMPVEESAGAEAIESILLDEVAGESESTAPPKSSSIAAHIRRFRYGHDLTKDRLTFREANRILYALMGEPSDSPAREALVALHASIALGRPLESLRALEVREDERSDQDRKGSIRYVLNKKRWVLPAPPAAWADLARTHDERPQCSQMWLNDHTGFVELLAHFGLAKPGSLFQNFTEPMKRGVTDFLRRALPRTEVTTTQCAKFLHRELLTVNDGDLGLAVLITGHLHGHAASVAHYAHYRAPTMSDVYRRAWVRDRPHPENNGEGKPENNPVYGYGALRVPTVESVARKLEHLRDRVRHGSHRERHNAFTAYTLASLVLGTAMRPVVSLDLDLPAKVRGLPAMLSFVDKARTDYHRRVVAIPRTLEAHLRSYLRYLLARGLPRENASFPLIYIDPVTGAPERFRPSHAVGLTTPAFELEVYALRRFVRTHLREVHDVAGEDLDAWMGHWLHRVSPHDFLSTYPMRRLCGLAEGPVEQMLVEVGFVPLKGPTWQD</sequence>
<gene>
    <name evidence="1" type="ORF">ATSB10_31780</name>
</gene>
<keyword evidence="2" id="KW-1185">Reference proteome</keyword>
<dbReference type="EMBL" id="CP014841">
    <property type="protein sequence ID" value="AND70632.1"/>
    <property type="molecule type" value="Genomic_DNA"/>
</dbReference>
<reference evidence="1 2" key="1">
    <citation type="submission" date="2016-02" db="EMBL/GenBank/DDBJ databases">
        <title>Complete genome sequencing and analysis of ATSB10, Dyella thiooxydans isolated from rhizosphere soil of sunflower (Helianthus annuus L.).</title>
        <authorList>
            <person name="Lee Y."/>
            <person name="Hwangbo K."/>
            <person name="Chung H."/>
            <person name="Yoo J."/>
            <person name="Kim K.Y."/>
            <person name="Sa T.M."/>
            <person name="Um Y."/>
            <person name="Madhaiyan M."/>
        </authorList>
    </citation>
    <scope>NUCLEOTIDE SEQUENCE [LARGE SCALE GENOMIC DNA]</scope>
    <source>
        <strain evidence="1 2">ATSB10</strain>
    </source>
</reference>
<dbReference type="AlphaFoldDB" id="A0A160N514"/>
<evidence type="ECO:0000313" key="2">
    <source>
        <dbReference type="Proteomes" id="UP000077255"/>
    </source>
</evidence>
<dbReference type="STRING" id="445710.ATSB10_31780"/>